<sequence length="99" mass="10817">MTTEYNFATALERAFVELVAGRVKAKGWKKGEFAAKVWPNDTPKAAAARWTAMRSKASNTGKPQGVLISDAQLMADVLGEDLSYLMAVAKEQARTQPEE</sequence>
<name>A0AA94L3G6_DESDE</name>
<protein>
    <submittedName>
        <fullName evidence="1">Uncharacterized protein</fullName>
    </submittedName>
</protein>
<comment type="caution">
    <text evidence="1">The sequence shown here is derived from an EMBL/GenBank/DDBJ whole genome shotgun (WGS) entry which is preliminary data.</text>
</comment>
<organism evidence="1 2">
    <name type="scientific">Desulfovibrio desulfuricans</name>
    <dbReference type="NCBI Taxonomy" id="876"/>
    <lineage>
        <taxon>Bacteria</taxon>
        <taxon>Pseudomonadati</taxon>
        <taxon>Thermodesulfobacteriota</taxon>
        <taxon>Desulfovibrionia</taxon>
        <taxon>Desulfovibrionales</taxon>
        <taxon>Desulfovibrionaceae</taxon>
        <taxon>Desulfovibrio</taxon>
    </lineage>
</organism>
<reference evidence="2" key="1">
    <citation type="submission" date="2016-11" db="EMBL/GenBank/DDBJ databases">
        <authorList>
            <person name="Jaros S."/>
            <person name="Januszkiewicz K."/>
            <person name="Wedrychowicz H."/>
        </authorList>
    </citation>
    <scope>NUCLEOTIDE SEQUENCE [LARGE SCALE GENOMIC DNA]</scope>
    <source>
        <strain evidence="2">DSM 7057</strain>
    </source>
</reference>
<evidence type="ECO:0000313" key="1">
    <source>
        <dbReference type="EMBL" id="SFW72752.1"/>
    </source>
</evidence>
<evidence type="ECO:0000313" key="2">
    <source>
        <dbReference type="Proteomes" id="UP000182680"/>
    </source>
</evidence>
<dbReference type="RefSeq" id="WP_072312539.1">
    <property type="nucleotide sequence ID" value="NZ_FPIW01000087.1"/>
</dbReference>
<dbReference type="EMBL" id="FPIW01000087">
    <property type="protein sequence ID" value="SFW72752.1"/>
    <property type="molecule type" value="Genomic_DNA"/>
</dbReference>
<dbReference type="Proteomes" id="UP000182680">
    <property type="component" value="Unassembled WGS sequence"/>
</dbReference>
<accession>A0AA94L3G6</accession>
<dbReference type="AlphaFoldDB" id="A0AA94L3G6"/>
<proteinExistence type="predicted"/>
<gene>
    <name evidence="1" type="ORF">SAMN02910291_02768</name>
</gene>